<gene>
    <name evidence="13" type="ORF">NDK47_07935</name>
</gene>
<feature type="compositionally biased region" description="Polar residues" evidence="10">
    <location>
        <begin position="509"/>
        <end position="520"/>
    </location>
</feature>
<reference evidence="13" key="1">
    <citation type="submission" date="2022-06" db="EMBL/GenBank/DDBJ databases">
        <title>Genome sequencing of Brevibacillus sp. BB3-R1.</title>
        <authorList>
            <person name="Heo J."/>
            <person name="Lee D."/>
            <person name="Won M."/>
            <person name="Han B.-H."/>
            <person name="Hong S.-B."/>
            <person name="Kwon S.-W."/>
        </authorList>
    </citation>
    <scope>NUCLEOTIDE SEQUENCE</scope>
    <source>
        <strain evidence="13">BB3-R1</strain>
    </source>
</reference>
<evidence type="ECO:0000256" key="1">
    <source>
        <dbReference type="ARBA" id="ARBA00004162"/>
    </source>
</evidence>
<proteinExistence type="predicted"/>
<sequence>MKKKWVLLCLAGMMLYSQPAMATPFPDKTDEVIQDTGNYTQKNDRQKITEALKQLPGSYKIIVVESTQPEAESPDEYAQRLFDNYNLPDEYLMVVLDITREQLGVYPGPELQSQGADLTMLHDKITAYFDPFKNQREYLAGIQTFLGEVEAELHRKQTSGKPADTPKAEDPAKEELQSTSGLPQLPWWLYAAGAGFAALAGALIYAMIRRRAIFHQVDDVEDWKDELIEKINVIEVDKQLRRSTGKTEENYLMLADRKENLLRNRMPDVDMMILDAEEACDRFRFKLALGLLEEARESLTAIEQELHELKSDTTKVVAKKKESKLAIPEIGKQLEQVERRLSDLRLEYGLTFHELKAGLDEVEVMRSKIKELRAAGDDNTAYDMTLKAQKILGDISMAIEKTPQWRDRVLKEIPEELRQLEEGISQVVGDGYDRDQHTWSNALLQAKQLMLAAKAALEEGNLKMLETHVQAFEVLIDSTYQSMEEMVLAQREAAGSAEPATAVNESPDKTTGSETDSVESFSTGALERMETVDDAPMQGLSEESAAAHPTGIEADDAEKLETERLETGVFETERREAERLRTERLGLARMEAPGAMTTATVVASSLQEEDVMAAAGWKRDSSISLQEREELLQTNGKAKTVAESPAPVPASAYDQEAEEDDEYELVIPKINRGQEEPEEEEIQQAERLDIRTEDEALDELERISQTLVRVRQQIKRSYLPGLPDQLKYLFEDIVQTLGQIKAVMESYRYDIEEVAMLINDANDLLIETEQLAERTISACQLAEGAIQYTNRYRRQNRQVNELLTRAEQSFRQLMFSEAYQLAEEARLMIEDAPEEPETGWLLRRKKKG</sequence>
<feature type="signal peptide" evidence="12">
    <location>
        <begin position="1"/>
        <end position="22"/>
    </location>
</feature>
<keyword evidence="5 9" id="KW-0175">Coiled coil</keyword>
<keyword evidence="12" id="KW-0732">Signal</keyword>
<feature type="region of interest" description="Disordered" evidence="10">
    <location>
        <begin position="491"/>
        <end position="520"/>
    </location>
</feature>
<dbReference type="RefSeq" id="WP_251874309.1">
    <property type="nucleotide sequence ID" value="NZ_CP098755.1"/>
</dbReference>
<dbReference type="InterPro" id="IPR010379">
    <property type="entry name" value="EzrA"/>
</dbReference>
<comment type="subcellular location">
    <subcellularLocation>
        <location evidence="1">Cell membrane</location>
        <topology evidence="1">Single-pass membrane protein</topology>
    </subcellularLocation>
</comment>
<feature type="compositionally biased region" description="Basic and acidic residues" evidence="10">
    <location>
        <begin position="164"/>
        <end position="176"/>
    </location>
</feature>
<evidence type="ECO:0000256" key="2">
    <source>
        <dbReference type="ARBA" id="ARBA00022618"/>
    </source>
</evidence>
<evidence type="ECO:0000256" key="10">
    <source>
        <dbReference type="SAM" id="MobiDB-lite"/>
    </source>
</evidence>
<evidence type="ECO:0000256" key="5">
    <source>
        <dbReference type="ARBA" id="ARBA00023054"/>
    </source>
</evidence>
<organism evidence="13 14">
    <name type="scientific">Brevibacillus ruminantium</name>
    <dbReference type="NCBI Taxonomy" id="2950604"/>
    <lineage>
        <taxon>Bacteria</taxon>
        <taxon>Bacillati</taxon>
        <taxon>Bacillota</taxon>
        <taxon>Bacilli</taxon>
        <taxon>Bacillales</taxon>
        <taxon>Paenibacillaceae</taxon>
        <taxon>Brevibacillus</taxon>
    </lineage>
</organism>
<evidence type="ECO:0000256" key="4">
    <source>
        <dbReference type="ARBA" id="ARBA00022989"/>
    </source>
</evidence>
<name>A0ABY4WJE7_9BACL</name>
<feature type="transmembrane region" description="Helical" evidence="11">
    <location>
        <begin position="187"/>
        <end position="208"/>
    </location>
</feature>
<evidence type="ECO:0000256" key="9">
    <source>
        <dbReference type="SAM" id="Coils"/>
    </source>
</evidence>
<evidence type="ECO:0000256" key="12">
    <source>
        <dbReference type="SAM" id="SignalP"/>
    </source>
</evidence>
<keyword evidence="2" id="KW-0132">Cell division</keyword>
<keyword evidence="14" id="KW-1185">Reference proteome</keyword>
<evidence type="ECO:0000256" key="6">
    <source>
        <dbReference type="ARBA" id="ARBA00023136"/>
    </source>
</evidence>
<dbReference type="Gene3D" id="3.10.310.50">
    <property type="match status" value="1"/>
</dbReference>
<evidence type="ECO:0000256" key="11">
    <source>
        <dbReference type="SAM" id="Phobius"/>
    </source>
</evidence>
<feature type="coiled-coil region" evidence="9">
    <location>
        <begin position="292"/>
        <end position="347"/>
    </location>
</feature>
<keyword evidence="4 11" id="KW-1133">Transmembrane helix</keyword>
<keyword evidence="7" id="KW-0717">Septation</keyword>
<feature type="compositionally biased region" description="Low complexity" evidence="10">
    <location>
        <begin position="641"/>
        <end position="654"/>
    </location>
</feature>
<keyword evidence="3 11" id="KW-0812">Transmembrane</keyword>
<dbReference type="EMBL" id="CP098755">
    <property type="protein sequence ID" value="USG67207.1"/>
    <property type="molecule type" value="Genomic_DNA"/>
</dbReference>
<feature type="region of interest" description="Disordered" evidence="10">
    <location>
        <begin position="636"/>
        <end position="660"/>
    </location>
</feature>
<accession>A0ABY4WJE7</accession>
<dbReference type="Proteomes" id="UP001056500">
    <property type="component" value="Chromosome"/>
</dbReference>
<evidence type="ECO:0000256" key="8">
    <source>
        <dbReference type="ARBA" id="ARBA00023306"/>
    </source>
</evidence>
<protein>
    <submittedName>
        <fullName evidence="13">Septation ring formation regulator EzrA</fullName>
    </submittedName>
</protein>
<feature type="region of interest" description="Disordered" evidence="10">
    <location>
        <begin position="153"/>
        <end position="178"/>
    </location>
</feature>
<evidence type="ECO:0000313" key="13">
    <source>
        <dbReference type="EMBL" id="USG67207.1"/>
    </source>
</evidence>
<evidence type="ECO:0000313" key="14">
    <source>
        <dbReference type="Proteomes" id="UP001056500"/>
    </source>
</evidence>
<feature type="chain" id="PRO_5046446922" evidence="12">
    <location>
        <begin position="23"/>
        <end position="848"/>
    </location>
</feature>
<keyword evidence="8" id="KW-0131">Cell cycle</keyword>
<evidence type="ECO:0000256" key="3">
    <source>
        <dbReference type="ARBA" id="ARBA00022692"/>
    </source>
</evidence>
<evidence type="ECO:0000256" key="7">
    <source>
        <dbReference type="ARBA" id="ARBA00023210"/>
    </source>
</evidence>
<keyword evidence="6 11" id="KW-0472">Membrane</keyword>
<dbReference type="Pfam" id="PF06160">
    <property type="entry name" value="EzrA"/>
    <property type="match status" value="2"/>
</dbReference>